<dbReference type="EMBL" id="DQTV01000053">
    <property type="protein sequence ID" value="HIP57020.1"/>
    <property type="molecule type" value="Genomic_DNA"/>
</dbReference>
<accession>A0A833DTL0</accession>
<protein>
    <submittedName>
        <fullName evidence="1">Uncharacterized protein</fullName>
    </submittedName>
</protein>
<dbReference type="AlphaFoldDB" id="A0A833DTL0"/>
<sequence>MKYETMMRRLVEYLARKASAMTQRYKLEDLVSPSIAPLLDRSFDKLCFSIIREKNGGLWCRLCDKGPFTKRGLYLHLIRVHANDLEFMIEEEMKKLLEVVKR</sequence>
<evidence type="ECO:0000313" key="1">
    <source>
        <dbReference type="EMBL" id="HIP57020.1"/>
    </source>
</evidence>
<comment type="caution">
    <text evidence="1">The sequence shown here is derived from an EMBL/GenBank/DDBJ whole genome shotgun (WGS) entry which is preliminary data.</text>
</comment>
<reference evidence="1" key="1">
    <citation type="journal article" date="2020" name="ISME J.">
        <title>Gammaproteobacteria mediating utilization of methyl-, sulfur- and petroleum organic compounds in deep ocean hydrothermal plumes.</title>
        <authorList>
            <person name="Zhou Z."/>
            <person name="Liu Y."/>
            <person name="Pan J."/>
            <person name="Cron B.R."/>
            <person name="Toner B.M."/>
            <person name="Anantharaman K."/>
            <person name="Breier J.A."/>
            <person name="Dick G.J."/>
            <person name="Li M."/>
        </authorList>
    </citation>
    <scope>NUCLEOTIDE SEQUENCE</scope>
    <source>
        <strain evidence="1">SZUA-1435</strain>
    </source>
</reference>
<organism evidence="1 2">
    <name type="scientific">Ignisphaera aggregans</name>
    <dbReference type="NCBI Taxonomy" id="334771"/>
    <lineage>
        <taxon>Archaea</taxon>
        <taxon>Thermoproteota</taxon>
        <taxon>Thermoprotei</taxon>
        <taxon>Desulfurococcales</taxon>
        <taxon>Desulfurococcaceae</taxon>
        <taxon>Ignisphaera</taxon>
    </lineage>
</organism>
<proteinExistence type="predicted"/>
<gene>
    <name evidence="1" type="ORF">EYH02_02985</name>
</gene>
<dbReference type="Proteomes" id="UP000605805">
    <property type="component" value="Unassembled WGS sequence"/>
</dbReference>
<evidence type="ECO:0000313" key="2">
    <source>
        <dbReference type="Proteomes" id="UP000605805"/>
    </source>
</evidence>
<name>A0A833DTL0_9CREN</name>